<evidence type="ECO:0000313" key="4">
    <source>
        <dbReference type="EMBL" id="SFG56437.1"/>
    </source>
</evidence>
<evidence type="ECO:0000313" key="5">
    <source>
        <dbReference type="Proteomes" id="UP000199337"/>
    </source>
</evidence>
<protein>
    <submittedName>
        <fullName evidence="4">Metallo-beta-lactamase family protein</fullName>
    </submittedName>
</protein>
<dbReference type="STRING" id="341036.SAMN05660649_02012"/>
<evidence type="ECO:0000256" key="1">
    <source>
        <dbReference type="ARBA" id="ARBA00022801"/>
    </source>
</evidence>
<dbReference type="Pfam" id="PF07521">
    <property type="entry name" value="RMMBL"/>
    <property type="match status" value="1"/>
</dbReference>
<dbReference type="Gene3D" id="3.60.15.10">
    <property type="entry name" value="Ribonuclease Z/Hydroxyacylglutathione hydrolase-like"/>
    <property type="match status" value="1"/>
</dbReference>
<dbReference type="SUPFAM" id="SSF56281">
    <property type="entry name" value="Metallo-hydrolase/oxidoreductase"/>
    <property type="match status" value="1"/>
</dbReference>
<dbReference type="InterPro" id="IPR001279">
    <property type="entry name" value="Metallo-B-lactamas"/>
</dbReference>
<dbReference type="Pfam" id="PF00753">
    <property type="entry name" value="Lactamase_B"/>
    <property type="match status" value="1"/>
</dbReference>
<keyword evidence="5" id="KW-1185">Reference proteome</keyword>
<dbReference type="Pfam" id="PF10996">
    <property type="entry name" value="Beta-Casp"/>
    <property type="match status" value="1"/>
</dbReference>
<gene>
    <name evidence="4" type="ORF">SAMN05660649_02012</name>
</gene>
<dbReference type="GO" id="GO:0004521">
    <property type="term" value="F:RNA endonuclease activity"/>
    <property type="evidence" value="ECO:0007669"/>
    <property type="project" value="TreeGrafter"/>
</dbReference>
<keyword evidence="1" id="KW-0378">Hydrolase</keyword>
<proteinExistence type="predicted"/>
<dbReference type="InterPro" id="IPR050698">
    <property type="entry name" value="MBL"/>
</dbReference>
<dbReference type="CDD" id="cd16295">
    <property type="entry name" value="TTHA0252-CPSF-like_MBL-fold"/>
    <property type="match status" value="1"/>
</dbReference>
<dbReference type="InterPro" id="IPR022712">
    <property type="entry name" value="Beta_Casp"/>
</dbReference>
<dbReference type="PANTHER" id="PTHR11203:SF37">
    <property type="entry name" value="INTEGRATOR COMPLEX SUBUNIT 11"/>
    <property type="match status" value="1"/>
</dbReference>
<dbReference type="RefSeq" id="WP_092471209.1">
    <property type="nucleotide sequence ID" value="NZ_FOOX01000006.1"/>
</dbReference>
<dbReference type="SMART" id="SM00849">
    <property type="entry name" value="Lactamase_B"/>
    <property type="match status" value="1"/>
</dbReference>
<organism evidence="4 5">
    <name type="scientific">Desulfotruncus arcticus DSM 17038</name>
    <dbReference type="NCBI Taxonomy" id="1121424"/>
    <lineage>
        <taxon>Bacteria</taxon>
        <taxon>Bacillati</taxon>
        <taxon>Bacillota</taxon>
        <taxon>Clostridia</taxon>
        <taxon>Eubacteriales</taxon>
        <taxon>Desulfallaceae</taxon>
        <taxon>Desulfotruncus</taxon>
    </lineage>
</organism>
<dbReference type="Gene3D" id="3.40.50.10890">
    <property type="match status" value="1"/>
</dbReference>
<dbReference type="InterPro" id="IPR036866">
    <property type="entry name" value="RibonucZ/Hydroxyglut_hydro"/>
</dbReference>
<evidence type="ECO:0000259" key="3">
    <source>
        <dbReference type="SMART" id="SM01027"/>
    </source>
</evidence>
<accession>A0A1I2SZN2</accession>
<sequence length="518" mass="58163">MQITFYGAAQTVTGSCYLLETEDKKIMIDCGMFQGHRISRERNYLPFDPIPASVDYLLLTHAHIDHSGLVPKFYKNGFKGRTITTDATVDLLEVLLPDSGHIQEMEVERLNRKARRADKKLLDPIYTAEDAFRYVREFERAQYKQVISLDHNISIRFNDAGHILGSAILEIWVREGTQQTKLVFSGDLGGKGKPFVNDPAIIDEADYLVMECTYGDRLHQDKGHRLESLRQVIQQTYDRGGNVIIPAFAVERTQDLLYDISQLVIKNELPPMQVFIDSPMAVAATEVFMQHPDYFDQETRKLIARGVNPLAMPNLHFSRTADESRRINEIKSGAIVLSASGMCDAGRIKHHLKHNLWRPECTVLFVGYQAPGTKGQRLLSGVNFIRIHGEEVAVKADIKSMGGYSSHADQEGLLEWLGSFGKLPERVFLVHGDPEALAVMEKLVPEKTGVSAYAPAWQETIQLTPGAVFSTVDLQRAYQAVASKMDAFLKSAPEQADYNQVMKRLRDLESLLAEVKAG</sequence>
<dbReference type="Proteomes" id="UP000199337">
    <property type="component" value="Unassembled WGS sequence"/>
</dbReference>
<dbReference type="PANTHER" id="PTHR11203">
    <property type="entry name" value="CLEAVAGE AND POLYADENYLATION SPECIFICITY FACTOR FAMILY MEMBER"/>
    <property type="match status" value="1"/>
</dbReference>
<dbReference type="OrthoDB" id="9803916at2"/>
<reference evidence="5" key="1">
    <citation type="submission" date="2016-10" db="EMBL/GenBank/DDBJ databases">
        <authorList>
            <person name="Varghese N."/>
            <person name="Submissions S."/>
        </authorList>
    </citation>
    <scope>NUCLEOTIDE SEQUENCE [LARGE SCALE GENOMIC DNA]</scope>
    <source>
        <strain evidence="5">DSM 17038</strain>
    </source>
</reference>
<dbReference type="SMART" id="SM01027">
    <property type="entry name" value="Beta-Casp"/>
    <property type="match status" value="1"/>
</dbReference>
<dbReference type="InterPro" id="IPR011108">
    <property type="entry name" value="RMMBL"/>
</dbReference>
<feature type="domain" description="Metallo-beta-lactamase" evidence="2">
    <location>
        <begin position="13"/>
        <end position="248"/>
    </location>
</feature>
<dbReference type="EMBL" id="FOOX01000006">
    <property type="protein sequence ID" value="SFG56437.1"/>
    <property type="molecule type" value="Genomic_DNA"/>
</dbReference>
<dbReference type="AlphaFoldDB" id="A0A1I2SZN2"/>
<name>A0A1I2SZN2_9FIRM</name>
<evidence type="ECO:0000259" key="2">
    <source>
        <dbReference type="SMART" id="SM00849"/>
    </source>
</evidence>
<dbReference type="GO" id="GO:0016787">
    <property type="term" value="F:hydrolase activity"/>
    <property type="evidence" value="ECO:0007669"/>
    <property type="project" value="UniProtKB-KW"/>
</dbReference>
<feature type="domain" description="Beta-Casp" evidence="3">
    <location>
        <begin position="253"/>
        <end position="378"/>
    </location>
</feature>